<comment type="subcellular location">
    <subcellularLocation>
        <location evidence="1">Cytoplasm</location>
    </subcellularLocation>
</comment>
<evidence type="ECO:0000313" key="5">
    <source>
        <dbReference type="Ensembl" id="ENSTMTP00000003727.1"/>
    </source>
</evidence>
<evidence type="ECO:0000256" key="1">
    <source>
        <dbReference type="ARBA" id="ARBA00004496"/>
    </source>
</evidence>
<dbReference type="SUPFAM" id="SSF81296">
    <property type="entry name" value="E set domains"/>
    <property type="match status" value="1"/>
</dbReference>
<reference evidence="5" key="2">
    <citation type="submission" date="2025-09" db="UniProtKB">
        <authorList>
            <consortium name="Ensembl"/>
        </authorList>
    </citation>
    <scope>IDENTIFICATION</scope>
</reference>
<dbReference type="InParanoid" id="A0A674I787"/>
<sequence>MGLSHRRLWVPPCSDWLLLPSDIMVDKDGVMPPLEEEMDDVDLAYRAPEKKTLQEIQQLDEGDESLNKYKRVLLGPIPVGVDPSVANVTLTRLTLLCDQAPGPITMDLTGDLEALKSQSFVLKEGVDYRVKISFKVNKEIVCGLKYLHHTYRKGLKVDKDVYMMGSYGPRAEEYEFLTPPDEAPKGMLVRGTYHIKSFFIDDDRTDHLSWDPGPFAFDSNEGGSPFGDRTPRAGSGLVFIAGGYFEY</sequence>
<dbReference type="PANTHER" id="PTHR10980:SF8">
    <property type="entry name" value="RHO GDP-DISSOCIATION INHIBITOR 3"/>
    <property type="match status" value="1"/>
</dbReference>
<dbReference type="GO" id="GO:0005096">
    <property type="term" value="F:GTPase activator activity"/>
    <property type="evidence" value="ECO:0007669"/>
    <property type="project" value="UniProtKB-KW"/>
</dbReference>
<evidence type="ECO:0000256" key="2">
    <source>
        <dbReference type="ARBA" id="ARBA00009758"/>
    </source>
</evidence>
<dbReference type="InterPro" id="IPR024792">
    <property type="entry name" value="RhoGDI_dom_sf"/>
</dbReference>
<dbReference type="GeneTree" id="ENSGT00390000006233"/>
<proteinExistence type="inferred from homology"/>
<reference evidence="5" key="1">
    <citation type="submission" date="2025-08" db="UniProtKB">
        <authorList>
            <consortium name="Ensembl"/>
        </authorList>
    </citation>
    <scope>IDENTIFICATION</scope>
</reference>
<protein>
    <submittedName>
        <fullName evidence="5">Rho GDP dissociation inhibitor gamma</fullName>
    </submittedName>
</protein>
<keyword evidence="6" id="KW-1185">Reference proteome</keyword>
<organism evidence="5 6">
    <name type="scientific">Terrapene triunguis</name>
    <name type="common">Three-toed box turtle</name>
    <dbReference type="NCBI Taxonomy" id="2587831"/>
    <lineage>
        <taxon>Eukaryota</taxon>
        <taxon>Metazoa</taxon>
        <taxon>Chordata</taxon>
        <taxon>Craniata</taxon>
        <taxon>Vertebrata</taxon>
        <taxon>Euteleostomi</taxon>
        <taxon>Archelosauria</taxon>
        <taxon>Testudinata</taxon>
        <taxon>Testudines</taxon>
        <taxon>Cryptodira</taxon>
        <taxon>Durocryptodira</taxon>
        <taxon>Testudinoidea</taxon>
        <taxon>Emydidae</taxon>
        <taxon>Terrapene</taxon>
    </lineage>
</organism>
<name>A0A674I787_9SAUR</name>
<dbReference type="FunFam" id="2.70.50.30:FF:000004">
    <property type="entry name" value="Rho GDP-dissociation inhibitor 1"/>
    <property type="match status" value="1"/>
</dbReference>
<accession>A0A674I787</accession>
<evidence type="ECO:0000313" key="6">
    <source>
        <dbReference type="Proteomes" id="UP000472274"/>
    </source>
</evidence>
<dbReference type="InterPro" id="IPR014756">
    <property type="entry name" value="Ig_E-set"/>
</dbReference>
<dbReference type="AlphaFoldDB" id="A0A674I787"/>
<gene>
    <name evidence="5" type="primary">ARHGDIG</name>
</gene>
<evidence type="ECO:0000256" key="4">
    <source>
        <dbReference type="ARBA" id="ARBA00022490"/>
    </source>
</evidence>
<dbReference type="Pfam" id="PF02115">
    <property type="entry name" value="Rho_GDI"/>
    <property type="match status" value="1"/>
</dbReference>
<dbReference type="Proteomes" id="UP000472274">
    <property type="component" value="Unplaced"/>
</dbReference>
<keyword evidence="4" id="KW-0963">Cytoplasm</keyword>
<dbReference type="PRINTS" id="PR00492">
    <property type="entry name" value="RHOGDI"/>
</dbReference>
<dbReference type="GO" id="GO:0032880">
    <property type="term" value="P:regulation of protein localization"/>
    <property type="evidence" value="ECO:0007669"/>
    <property type="project" value="Ensembl"/>
</dbReference>
<dbReference type="PANTHER" id="PTHR10980">
    <property type="entry name" value="RHO GDP-DISSOCIATION INHIBITOR"/>
    <property type="match status" value="1"/>
</dbReference>
<dbReference type="InterPro" id="IPR000406">
    <property type="entry name" value="Rho_GDI"/>
</dbReference>
<dbReference type="Ensembl" id="ENSTMTT00000003862.1">
    <property type="protein sequence ID" value="ENSTMTP00000003727.1"/>
    <property type="gene ID" value="ENSTMTG00000002735.1"/>
</dbReference>
<keyword evidence="3" id="KW-0343">GTPase activation</keyword>
<dbReference type="Gene3D" id="2.70.50.30">
    <property type="entry name" value="Coagulation Factor XIII, subunit A, domain 1"/>
    <property type="match status" value="1"/>
</dbReference>
<evidence type="ECO:0000256" key="3">
    <source>
        <dbReference type="ARBA" id="ARBA00022468"/>
    </source>
</evidence>
<dbReference type="GO" id="GO:0005829">
    <property type="term" value="C:cytosol"/>
    <property type="evidence" value="ECO:0007669"/>
    <property type="project" value="Ensembl"/>
</dbReference>
<dbReference type="GO" id="GO:0007266">
    <property type="term" value="P:Rho protein signal transduction"/>
    <property type="evidence" value="ECO:0007669"/>
    <property type="project" value="InterPro"/>
</dbReference>
<dbReference type="GO" id="GO:0005886">
    <property type="term" value="C:plasma membrane"/>
    <property type="evidence" value="ECO:0007669"/>
    <property type="project" value="Ensembl"/>
</dbReference>
<dbReference type="GO" id="GO:0005094">
    <property type="term" value="F:Rho GDP-dissociation inhibitor activity"/>
    <property type="evidence" value="ECO:0007669"/>
    <property type="project" value="InterPro"/>
</dbReference>
<comment type="similarity">
    <text evidence="2">Belongs to the Rho GDI family.</text>
</comment>